<sequence>MNLQQVLKQLEILAEPEKIKIKEKKFGITAKNSLGIYHKDLKVLAKEIGEDNKLAIDLYDTGIYEAQILCSKIYDPERISEEQLDRWVVNFENWEICDSFCMGFFVKSKFALSKAEEWSKAESEFVKRAGFVIMAAYGFAHKKSRNEIFEKFFLPIEREADDDRLYVKKAINWTLRNVGKRNVDLQKKSIEIAARILSKNSKSSKWIARNAISELKRSDVNILDYPRSIYRPMAK</sequence>
<dbReference type="Proteomes" id="UP000218172">
    <property type="component" value="Unassembled WGS sequence"/>
</dbReference>
<reference evidence="2" key="1">
    <citation type="submission" date="2017-08" db="EMBL/GenBank/DDBJ databases">
        <title>A dynamic microbial community with high functional redundancy inhabits the cold, oxic subseafloor aquifer.</title>
        <authorList>
            <person name="Tully B.J."/>
            <person name="Wheat C.G."/>
            <person name="Glazer B.T."/>
            <person name="Huber J.A."/>
        </authorList>
    </citation>
    <scope>NUCLEOTIDE SEQUENCE [LARGE SCALE GENOMIC DNA]</scope>
</reference>
<dbReference type="AlphaFoldDB" id="A0A2A4MNN6"/>
<organism evidence="1 2">
    <name type="scientific">SAR86 cluster bacterium</name>
    <dbReference type="NCBI Taxonomy" id="2030880"/>
    <lineage>
        <taxon>Bacteria</taxon>
        <taxon>Pseudomonadati</taxon>
        <taxon>Pseudomonadota</taxon>
        <taxon>Gammaproteobacteria</taxon>
        <taxon>SAR86 cluster</taxon>
    </lineage>
</organism>
<accession>A0A2A4MNN6</accession>
<evidence type="ECO:0000313" key="2">
    <source>
        <dbReference type="Proteomes" id="UP000218172"/>
    </source>
</evidence>
<protein>
    <recommendedName>
        <fullName evidence="3">DNA alkylation repair protein</fullName>
    </recommendedName>
</protein>
<name>A0A2A4MNN6_9GAMM</name>
<dbReference type="SUPFAM" id="SSF48371">
    <property type="entry name" value="ARM repeat"/>
    <property type="match status" value="1"/>
</dbReference>
<dbReference type="Pfam" id="PF08713">
    <property type="entry name" value="DNA_alkylation"/>
    <property type="match status" value="1"/>
</dbReference>
<dbReference type="PANTHER" id="PTHR41291">
    <property type="entry name" value="DNA ALKYLATION REPAIR PROTEIN"/>
    <property type="match status" value="1"/>
</dbReference>
<dbReference type="InterPro" id="IPR014825">
    <property type="entry name" value="DNA_alkylation"/>
</dbReference>
<evidence type="ECO:0008006" key="3">
    <source>
        <dbReference type="Google" id="ProtNLM"/>
    </source>
</evidence>
<gene>
    <name evidence="1" type="ORF">COC19_04635</name>
</gene>
<dbReference type="InterPro" id="IPR016024">
    <property type="entry name" value="ARM-type_fold"/>
</dbReference>
<dbReference type="Gene3D" id="1.25.10.90">
    <property type="match status" value="1"/>
</dbReference>
<dbReference type="PANTHER" id="PTHR41291:SF1">
    <property type="entry name" value="DNA ALKYLATION REPAIR PROTEIN"/>
    <property type="match status" value="1"/>
</dbReference>
<comment type="caution">
    <text evidence="1">The sequence shown here is derived from an EMBL/GenBank/DDBJ whole genome shotgun (WGS) entry which is preliminary data.</text>
</comment>
<evidence type="ECO:0000313" key="1">
    <source>
        <dbReference type="EMBL" id="PCH61533.1"/>
    </source>
</evidence>
<dbReference type="CDD" id="cd06561">
    <property type="entry name" value="AlkD_like"/>
    <property type="match status" value="1"/>
</dbReference>
<proteinExistence type="predicted"/>
<dbReference type="EMBL" id="NVQR01000065">
    <property type="protein sequence ID" value="PCH61533.1"/>
    <property type="molecule type" value="Genomic_DNA"/>
</dbReference>